<gene>
    <name evidence="1" type="ORF">SAMN05216403_10487</name>
</gene>
<dbReference type="AlphaFoldDB" id="A0A1H5TD46"/>
<organism evidence="1 2">
    <name type="scientific">Nitrosospira multiformis (strain ATCC 25196 / NCIMB 11849 / C 71)</name>
    <dbReference type="NCBI Taxonomy" id="323848"/>
    <lineage>
        <taxon>Bacteria</taxon>
        <taxon>Pseudomonadati</taxon>
        <taxon>Pseudomonadota</taxon>
        <taxon>Betaproteobacteria</taxon>
        <taxon>Nitrosomonadales</taxon>
        <taxon>Nitrosomonadaceae</taxon>
        <taxon>Nitrosospira</taxon>
    </lineage>
</organism>
<sequence>MEALLLSYDSHAVSSYHHCRFRALSPSFETWVYDVVDSPLPGSPPGLFFLIALAQTCSRLTRVCTNSLLPDFCRHATREKEELKD</sequence>
<evidence type="ECO:0000313" key="1">
    <source>
        <dbReference type="EMBL" id="SEF60108.1"/>
    </source>
</evidence>
<reference evidence="1 2" key="1">
    <citation type="submission" date="2016-10" db="EMBL/GenBank/DDBJ databases">
        <authorList>
            <person name="de Groot N.N."/>
        </authorList>
    </citation>
    <scope>NUCLEOTIDE SEQUENCE [LARGE SCALE GENOMIC DNA]</scope>
    <source>
        <strain evidence="1 2">Nl13</strain>
    </source>
</reference>
<evidence type="ECO:0000313" key="2">
    <source>
        <dbReference type="Proteomes" id="UP000236751"/>
    </source>
</evidence>
<dbReference type="EMBL" id="FNVK01000004">
    <property type="protein sequence ID" value="SEF60108.1"/>
    <property type="molecule type" value="Genomic_DNA"/>
</dbReference>
<accession>A0A1H5TD46</accession>
<name>A0A1H5TD46_NITMU</name>
<proteinExistence type="predicted"/>
<protein>
    <submittedName>
        <fullName evidence="1">Uncharacterized protein</fullName>
    </submittedName>
</protein>
<dbReference type="Proteomes" id="UP000236751">
    <property type="component" value="Unassembled WGS sequence"/>
</dbReference>